<keyword evidence="1" id="KW-0732">Signal</keyword>
<dbReference type="CDD" id="cd11313">
    <property type="entry name" value="AmyAc_arch_bac_AmyA"/>
    <property type="match status" value="1"/>
</dbReference>
<keyword evidence="3" id="KW-0326">Glycosidase</keyword>
<dbReference type="PANTHER" id="PTHR10357">
    <property type="entry name" value="ALPHA-AMYLASE FAMILY MEMBER"/>
    <property type="match status" value="1"/>
</dbReference>
<proteinExistence type="predicted"/>
<organism evidence="3 4">
    <name type="scientific">Deinobacterium chartae</name>
    <dbReference type="NCBI Taxonomy" id="521158"/>
    <lineage>
        <taxon>Bacteria</taxon>
        <taxon>Thermotogati</taxon>
        <taxon>Deinococcota</taxon>
        <taxon>Deinococci</taxon>
        <taxon>Deinococcales</taxon>
        <taxon>Deinococcaceae</taxon>
        <taxon>Deinobacterium</taxon>
    </lineage>
</organism>
<dbReference type="Pfam" id="PF00128">
    <property type="entry name" value="Alpha-amylase"/>
    <property type="match status" value="2"/>
</dbReference>
<dbReference type="InterPro" id="IPR006047">
    <property type="entry name" value="GH13_cat_dom"/>
</dbReference>
<keyword evidence="3" id="KW-0378">Hydrolase</keyword>
<evidence type="ECO:0000256" key="1">
    <source>
        <dbReference type="SAM" id="SignalP"/>
    </source>
</evidence>
<dbReference type="SUPFAM" id="SSF51445">
    <property type="entry name" value="(Trans)glycosidases"/>
    <property type="match status" value="1"/>
</dbReference>
<protein>
    <submittedName>
        <fullName evidence="3">Glycosidase</fullName>
    </submittedName>
</protein>
<feature type="chain" id="PRO_5032553275" evidence="1">
    <location>
        <begin position="20"/>
        <end position="430"/>
    </location>
</feature>
<reference evidence="3 4" key="1">
    <citation type="submission" date="2020-08" db="EMBL/GenBank/DDBJ databases">
        <title>Genomic Encyclopedia of Type Strains, Phase IV (KMG-IV): sequencing the most valuable type-strain genomes for metagenomic binning, comparative biology and taxonomic classification.</title>
        <authorList>
            <person name="Goeker M."/>
        </authorList>
    </citation>
    <scope>NUCLEOTIDE SEQUENCE [LARGE SCALE GENOMIC DNA]</scope>
    <source>
        <strain evidence="3 4">DSM 21458</strain>
    </source>
</reference>
<gene>
    <name evidence="3" type="ORF">HNR42_002051</name>
</gene>
<evidence type="ECO:0000259" key="2">
    <source>
        <dbReference type="SMART" id="SM00642"/>
    </source>
</evidence>
<dbReference type="PANTHER" id="PTHR10357:SF199">
    <property type="entry name" value="ALPHA AMYLASE CATALYTIC REGION"/>
    <property type="match status" value="1"/>
</dbReference>
<dbReference type="SUPFAM" id="SSF51011">
    <property type="entry name" value="Glycosyl hydrolase domain"/>
    <property type="match status" value="1"/>
</dbReference>
<dbReference type="InterPro" id="IPR013780">
    <property type="entry name" value="Glyco_hydro_b"/>
</dbReference>
<name>A0A841I0I8_9DEIO</name>
<dbReference type="GO" id="GO:0016798">
    <property type="term" value="F:hydrolase activity, acting on glycosyl bonds"/>
    <property type="evidence" value="ECO:0007669"/>
    <property type="project" value="UniProtKB-KW"/>
</dbReference>
<dbReference type="GO" id="GO:0005975">
    <property type="term" value="P:carbohydrate metabolic process"/>
    <property type="evidence" value="ECO:0007669"/>
    <property type="project" value="InterPro"/>
</dbReference>
<dbReference type="RefSeq" id="WP_183987228.1">
    <property type="nucleotide sequence ID" value="NZ_JACHHG010000007.1"/>
</dbReference>
<feature type="signal peptide" evidence="1">
    <location>
        <begin position="1"/>
        <end position="19"/>
    </location>
</feature>
<dbReference type="SMART" id="SM00642">
    <property type="entry name" value="Aamy"/>
    <property type="match status" value="1"/>
</dbReference>
<keyword evidence="4" id="KW-1185">Reference proteome</keyword>
<dbReference type="Gene3D" id="2.60.40.1180">
    <property type="entry name" value="Golgi alpha-mannosidase II"/>
    <property type="match status" value="1"/>
</dbReference>
<dbReference type="InterPro" id="IPR017853">
    <property type="entry name" value="GH"/>
</dbReference>
<dbReference type="Gene3D" id="3.20.20.80">
    <property type="entry name" value="Glycosidases"/>
    <property type="match status" value="1"/>
</dbReference>
<dbReference type="EMBL" id="JACHHG010000007">
    <property type="protein sequence ID" value="MBB6098616.1"/>
    <property type="molecule type" value="Genomic_DNA"/>
</dbReference>
<dbReference type="Proteomes" id="UP000569951">
    <property type="component" value="Unassembled WGS sequence"/>
</dbReference>
<accession>A0A841I0I8</accession>
<evidence type="ECO:0000313" key="4">
    <source>
        <dbReference type="Proteomes" id="UP000569951"/>
    </source>
</evidence>
<sequence length="430" mass="47958">MLKLFAVALSALATGMALGQGTIRQLPPPAWMADASIYQIFVRNFTPEGTLKAATARLESVRDLGVNTVYLLPFHPTGQQQRKGELGSPYSVRDYLTVDPAQGSLEDFDTFLSKAHGLGLRVVMDLVFNHTAWDNPLTLTHPEYYLKNAAGKIRAPRPEWSDVAALDTSRPDVQDYLISVGKFWARAGVDGFRADVSGDLPLNFWQRFRNALKSEYPDLLLLAETGAPAIHDRAFDLSYDWEGASRVKATLAGVGRANRLFDHFANEGGVPKLRYLENHDQPRIAAGLDLPRLRAAAAILLTQPGVPLIYAGQEVGLSQQPSLFDRDPLDWSAGHPELRAWYRRLLEARKRLEPLRRGGLRLISGQPARLLAFTRHTEREKVVVLINLSGVNQTARLPWAKTWRSALDERSFPGGNLEVRPFETLLLLDR</sequence>
<feature type="domain" description="Glycosyl hydrolase family 13 catalytic" evidence="2">
    <location>
        <begin position="39"/>
        <end position="349"/>
    </location>
</feature>
<dbReference type="AlphaFoldDB" id="A0A841I0I8"/>
<comment type="caution">
    <text evidence="3">The sequence shown here is derived from an EMBL/GenBank/DDBJ whole genome shotgun (WGS) entry which is preliminary data.</text>
</comment>
<evidence type="ECO:0000313" key="3">
    <source>
        <dbReference type="EMBL" id="MBB6098616.1"/>
    </source>
</evidence>